<dbReference type="STRING" id="685588.A0A067TRZ0"/>
<dbReference type="GO" id="GO:0030163">
    <property type="term" value="P:protein catabolic process"/>
    <property type="evidence" value="ECO:0007669"/>
    <property type="project" value="UniProtKB-ARBA"/>
</dbReference>
<proteinExistence type="predicted"/>
<evidence type="ECO:0000259" key="3">
    <source>
        <dbReference type="PROSITE" id="PS50144"/>
    </source>
</evidence>
<dbReference type="SUPFAM" id="SSF49599">
    <property type="entry name" value="TRAF domain-like"/>
    <property type="match status" value="1"/>
</dbReference>
<evidence type="ECO:0000259" key="2">
    <source>
        <dbReference type="PROSITE" id="PS50097"/>
    </source>
</evidence>
<gene>
    <name evidence="4" type="ORF">GALMADRAFT_56900</name>
</gene>
<protein>
    <recommendedName>
        <fullName evidence="6">MATH domain-containing protein</fullName>
    </recommendedName>
</protein>
<dbReference type="InterPro" id="IPR000210">
    <property type="entry name" value="BTB/POZ_dom"/>
</dbReference>
<dbReference type="PROSITE" id="PS50144">
    <property type="entry name" value="MATH"/>
    <property type="match status" value="1"/>
</dbReference>
<name>A0A067TRZ0_GALM3</name>
<keyword evidence="5" id="KW-1185">Reference proteome</keyword>
<dbReference type="AlphaFoldDB" id="A0A067TRZ0"/>
<dbReference type="Gene3D" id="2.60.210.10">
    <property type="entry name" value="Apoptosis, Tumor Necrosis Factor Receptor Associated Protein 2, Chain A"/>
    <property type="match status" value="1"/>
</dbReference>
<dbReference type="OrthoDB" id="6359816at2759"/>
<dbReference type="HOGENOM" id="CLU_017785_0_0_1"/>
<dbReference type="CDD" id="cd00121">
    <property type="entry name" value="MATH"/>
    <property type="match status" value="1"/>
</dbReference>
<dbReference type="InterPro" id="IPR002083">
    <property type="entry name" value="MATH/TRAF_dom"/>
</dbReference>
<dbReference type="PROSITE" id="PS50097">
    <property type="entry name" value="BTB"/>
    <property type="match status" value="1"/>
</dbReference>
<evidence type="ECO:0008006" key="6">
    <source>
        <dbReference type="Google" id="ProtNLM"/>
    </source>
</evidence>
<feature type="domain" description="BTB" evidence="2">
    <location>
        <begin position="195"/>
        <end position="279"/>
    </location>
</feature>
<dbReference type="PANTHER" id="PTHR24413">
    <property type="entry name" value="SPECKLE-TYPE POZ PROTEIN"/>
    <property type="match status" value="1"/>
</dbReference>
<dbReference type="EMBL" id="KL142369">
    <property type="protein sequence ID" value="KDR82689.1"/>
    <property type="molecule type" value="Genomic_DNA"/>
</dbReference>
<feature type="domain" description="MATH" evidence="3">
    <location>
        <begin position="12"/>
        <end position="160"/>
    </location>
</feature>
<feature type="region of interest" description="Disordered" evidence="1">
    <location>
        <begin position="300"/>
        <end position="337"/>
    </location>
</feature>
<dbReference type="InterPro" id="IPR008974">
    <property type="entry name" value="TRAF-like"/>
</dbReference>
<dbReference type="Gene3D" id="3.30.710.10">
    <property type="entry name" value="Potassium Channel Kv1.1, Chain A"/>
    <property type="match status" value="2"/>
</dbReference>
<dbReference type="Proteomes" id="UP000027222">
    <property type="component" value="Unassembled WGS sequence"/>
</dbReference>
<sequence length="537" mass="60409">MDVDSEYSESSTITFEWSLKGLKNLFDSTKGDKKSKVTKSVHFGSNRWQILFYANAGQTKDGVEGGGYVSLYLSCEPTAEEKEVSLADSGRWVREGVYKFSFELRSVGKTILYNSKEANNHTFTYKTANWGWAQFARRDSVYYDSLSVKSQDAFVILCTITSSPSKPPPWTIPRQPVPKSLVDTVGELLDDPTYSDVQFIIPKRGRSLSNGRNIWASKRLLQRAEYFQTMFSSNFAEGSSEGVDLPETPRIAIHDVNASPSHLNLILDEFEDSDNEYDDEPCRALSGSIGSEDFSMLLPDSNLEDSDRLEPEGLQPSDSREHRASPPAQPSPIPVNIRQREAISNASKMLIVVRDAAYTTYLAILYYIYTDNIVFAPLSSSFLAASHSTTITPAESIPSTPSEGCQIPGARRFVPREHSSSRAEWIRDWISNNPGRPAPCSAKSVYRIADRLDLPELKERAAQHIMKSLTVDNIGYEIFSPFSSAFEAIRKLEVDFFLTHWHEIRASETMKNVWLQIRNGRHPGFEEGLKALKHLHD</sequence>
<evidence type="ECO:0000313" key="4">
    <source>
        <dbReference type="EMBL" id="KDR82689.1"/>
    </source>
</evidence>
<evidence type="ECO:0000256" key="1">
    <source>
        <dbReference type="SAM" id="MobiDB-lite"/>
    </source>
</evidence>
<reference evidence="5" key="1">
    <citation type="journal article" date="2014" name="Proc. Natl. Acad. Sci. U.S.A.">
        <title>Extensive sampling of basidiomycete genomes demonstrates inadequacy of the white-rot/brown-rot paradigm for wood decay fungi.</title>
        <authorList>
            <person name="Riley R."/>
            <person name="Salamov A.A."/>
            <person name="Brown D.W."/>
            <person name="Nagy L.G."/>
            <person name="Floudas D."/>
            <person name="Held B.W."/>
            <person name="Levasseur A."/>
            <person name="Lombard V."/>
            <person name="Morin E."/>
            <person name="Otillar R."/>
            <person name="Lindquist E.A."/>
            <person name="Sun H."/>
            <person name="LaButti K.M."/>
            <person name="Schmutz J."/>
            <person name="Jabbour D."/>
            <person name="Luo H."/>
            <person name="Baker S.E."/>
            <person name="Pisabarro A.G."/>
            <person name="Walton J.D."/>
            <person name="Blanchette R.A."/>
            <person name="Henrissat B."/>
            <person name="Martin F."/>
            <person name="Cullen D."/>
            <person name="Hibbett D.S."/>
            <person name="Grigoriev I.V."/>
        </authorList>
    </citation>
    <scope>NUCLEOTIDE SEQUENCE [LARGE SCALE GENOMIC DNA]</scope>
    <source>
        <strain evidence="5">CBS 339.88</strain>
    </source>
</reference>
<organism evidence="4 5">
    <name type="scientific">Galerina marginata (strain CBS 339.88)</name>
    <dbReference type="NCBI Taxonomy" id="685588"/>
    <lineage>
        <taxon>Eukaryota</taxon>
        <taxon>Fungi</taxon>
        <taxon>Dikarya</taxon>
        <taxon>Basidiomycota</taxon>
        <taxon>Agaricomycotina</taxon>
        <taxon>Agaricomycetes</taxon>
        <taxon>Agaricomycetidae</taxon>
        <taxon>Agaricales</taxon>
        <taxon>Agaricineae</taxon>
        <taxon>Strophariaceae</taxon>
        <taxon>Galerina</taxon>
    </lineage>
</organism>
<dbReference type="SUPFAM" id="SSF54695">
    <property type="entry name" value="POZ domain"/>
    <property type="match status" value="1"/>
</dbReference>
<accession>A0A067TRZ0</accession>
<evidence type="ECO:0000313" key="5">
    <source>
        <dbReference type="Proteomes" id="UP000027222"/>
    </source>
</evidence>
<dbReference type="InterPro" id="IPR011333">
    <property type="entry name" value="SKP1/BTB/POZ_sf"/>
</dbReference>